<feature type="compositionally biased region" description="Acidic residues" evidence="7">
    <location>
        <begin position="609"/>
        <end position="636"/>
    </location>
</feature>
<dbReference type="STRING" id="28573.A0A0U1M396"/>
<evidence type="ECO:0000259" key="8">
    <source>
        <dbReference type="PROSITE" id="PS50135"/>
    </source>
</evidence>
<dbReference type="CDD" id="cd02340">
    <property type="entry name" value="ZZ_NBR1_like"/>
    <property type="match status" value="1"/>
</dbReference>
<dbReference type="PANTHER" id="PTHR23055:SF187">
    <property type="entry name" value="EF HAND DOMAIN PROTEIN (AFU_ORTHOLOGUE AFUA_6G07310)"/>
    <property type="match status" value="1"/>
</dbReference>
<feature type="compositionally biased region" description="Acidic residues" evidence="7">
    <location>
        <begin position="838"/>
        <end position="860"/>
    </location>
</feature>
<name>A0A0U1M396_TALIS</name>
<feature type="region of interest" description="Disordered" evidence="7">
    <location>
        <begin position="898"/>
        <end position="940"/>
    </location>
</feature>
<dbReference type="Pfam" id="PF13499">
    <property type="entry name" value="EF-hand_7"/>
    <property type="match status" value="1"/>
</dbReference>
<protein>
    <submittedName>
        <fullName evidence="10">Uncharacterized protein</fullName>
    </submittedName>
</protein>
<feature type="compositionally biased region" description="Low complexity" evidence="7">
    <location>
        <begin position="695"/>
        <end position="706"/>
    </location>
</feature>
<dbReference type="GO" id="GO:0008270">
    <property type="term" value="F:zinc ion binding"/>
    <property type="evidence" value="ECO:0007669"/>
    <property type="project" value="UniProtKB-KW"/>
</dbReference>
<dbReference type="PROSITE" id="PS50222">
    <property type="entry name" value="EF_HAND_2"/>
    <property type="match status" value="2"/>
</dbReference>
<dbReference type="PANTHER" id="PTHR23055">
    <property type="entry name" value="CALCIUM BINDING PROTEINS"/>
    <property type="match status" value="1"/>
</dbReference>
<dbReference type="SUPFAM" id="SSF57850">
    <property type="entry name" value="RING/U-box"/>
    <property type="match status" value="1"/>
</dbReference>
<dbReference type="InterPro" id="IPR018247">
    <property type="entry name" value="EF_Hand_1_Ca_BS"/>
</dbReference>
<dbReference type="Gene3D" id="3.30.60.90">
    <property type="match status" value="1"/>
</dbReference>
<dbReference type="OrthoDB" id="2122982at2759"/>
<evidence type="ECO:0000256" key="5">
    <source>
        <dbReference type="ARBA" id="ARBA00022837"/>
    </source>
</evidence>
<dbReference type="InterPro" id="IPR011992">
    <property type="entry name" value="EF-hand-dom_pair"/>
</dbReference>
<dbReference type="GO" id="GO:0016020">
    <property type="term" value="C:membrane"/>
    <property type="evidence" value="ECO:0007669"/>
    <property type="project" value="TreeGrafter"/>
</dbReference>
<feature type="domain" description="EF-hand" evidence="9">
    <location>
        <begin position="434"/>
        <end position="469"/>
    </location>
</feature>
<evidence type="ECO:0000256" key="2">
    <source>
        <dbReference type="ARBA" id="ARBA00022737"/>
    </source>
</evidence>
<evidence type="ECO:0000256" key="4">
    <source>
        <dbReference type="ARBA" id="ARBA00022833"/>
    </source>
</evidence>
<reference evidence="10 11" key="1">
    <citation type="submission" date="2015-04" db="EMBL/GenBank/DDBJ databases">
        <authorList>
            <person name="Syromyatnikov M.Y."/>
            <person name="Popov V.N."/>
        </authorList>
    </citation>
    <scope>NUCLEOTIDE SEQUENCE [LARGE SCALE GENOMIC DNA]</scope>
    <source>
        <strain evidence="10">WF-38-12</strain>
    </source>
</reference>
<dbReference type="AlphaFoldDB" id="A0A0U1M396"/>
<accession>A0A0U1M396</accession>
<dbReference type="EMBL" id="CVMT01000007">
    <property type="protein sequence ID" value="CRG90049.1"/>
    <property type="molecule type" value="Genomic_DNA"/>
</dbReference>
<keyword evidence="2" id="KW-0677">Repeat</keyword>
<feature type="region of interest" description="Disordered" evidence="7">
    <location>
        <begin position="562"/>
        <end position="737"/>
    </location>
</feature>
<dbReference type="PROSITE" id="PS01357">
    <property type="entry name" value="ZF_ZZ_1"/>
    <property type="match status" value="1"/>
</dbReference>
<dbReference type="InterPro" id="IPR002048">
    <property type="entry name" value="EF_hand_dom"/>
</dbReference>
<feature type="compositionally biased region" description="Acidic residues" evidence="7">
    <location>
        <begin position="664"/>
        <end position="691"/>
    </location>
</feature>
<feature type="region of interest" description="Disordered" evidence="7">
    <location>
        <begin position="792"/>
        <end position="871"/>
    </location>
</feature>
<evidence type="ECO:0000256" key="1">
    <source>
        <dbReference type="ARBA" id="ARBA00022723"/>
    </source>
</evidence>
<keyword evidence="1" id="KW-0479">Metal-binding</keyword>
<dbReference type="InterPro" id="IPR043145">
    <property type="entry name" value="Znf_ZZ_sf"/>
</dbReference>
<evidence type="ECO:0000313" key="11">
    <source>
        <dbReference type="Proteomes" id="UP000054383"/>
    </source>
</evidence>
<feature type="domain" description="ZZ-type" evidence="8">
    <location>
        <begin position="258"/>
        <end position="310"/>
    </location>
</feature>
<dbReference type="PROSITE" id="PS50135">
    <property type="entry name" value="ZF_ZZ_2"/>
    <property type="match status" value="1"/>
</dbReference>
<dbReference type="Proteomes" id="UP000054383">
    <property type="component" value="Unassembled WGS sequence"/>
</dbReference>
<dbReference type="GO" id="GO:0005829">
    <property type="term" value="C:cytosol"/>
    <property type="evidence" value="ECO:0007669"/>
    <property type="project" value="TreeGrafter"/>
</dbReference>
<feature type="compositionally biased region" description="Polar residues" evidence="7">
    <location>
        <begin position="926"/>
        <end position="938"/>
    </location>
</feature>
<keyword evidence="11" id="KW-1185">Reference proteome</keyword>
<dbReference type="CDD" id="cd00051">
    <property type="entry name" value="EFh"/>
    <property type="match status" value="1"/>
</dbReference>
<keyword evidence="3 6" id="KW-0863">Zinc-finger</keyword>
<feature type="compositionally biased region" description="Basic and acidic residues" evidence="7">
    <location>
        <begin position="518"/>
        <end position="527"/>
    </location>
</feature>
<dbReference type="Pfam" id="PF00569">
    <property type="entry name" value="ZZ"/>
    <property type="match status" value="1"/>
</dbReference>
<evidence type="ECO:0000256" key="3">
    <source>
        <dbReference type="ARBA" id="ARBA00022771"/>
    </source>
</evidence>
<dbReference type="InterPro" id="IPR000433">
    <property type="entry name" value="Znf_ZZ"/>
</dbReference>
<evidence type="ECO:0000313" key="10">
    <source>
        <dbReference type="EMBL" id="CRG90049.1"/>
    </source>
</evidence>
<dbReference type="SUPFAM" id="SSF47473">
    <property type="entry name" value="EF-hand"/>
    <property type="match status" value="1"/>
</dbReference>
<dbReference type="PROSITE" id="PS00018">
    <property type="entry name" value="EF_HAND_1"/>
    <property type="match status" value="2"/>
</dbReference>
<gene>
    <name evidence="10" type="ORF">PISL3812_07090</name>
</gene>
<dbReference type="GO" id="GO:0005509">
    <property type="term" value="F:calcium ion binding"/>
    <property type="evidence" value="ECO:0007669"/>
    <property type="project" value="InterPro"/>
</dbReference>
<feature type="domain" description="EF-hand" evidence="9">
    <location>
        <begin position="398"/>
        <end position="433"/>
    </location>
</feature>
<feature type="compositionally biased region" description="Polar residues" evidence="7">
    <location>
        <begin position="821"/>
        <end position="834"/>
    </location>
</feature>
<feature type="compositionally biased region" description="Basic and acidic residues" evidence="7">
    <location>
        <begin position="646"/>
        <end position="655"/>
    </location>
</feature>
<keyword evidence="5" id="KW-0106">Calcium</keyword>
<dbReference type="OMA" id="DEWWNDP"/>
<evidence type="ECO:0000256" key="6">
    <source>
        <dbReference type="PROSITE-ProRule" id="PRU00228"/>
    </source>
</evidence>
<organism evidence="10 11">
    <name type="scientific">Talaromyces islandicus</name>
    <name type="common">Penicillium islandicum</name>
    <dbReference type="NCBI Taxonomy" id="28573"/>
    <lineage>
        <taxon>Eukaryota</taxon>
        <taxon>Fungi</taxon>
        <taxon>Dikarya</taxon>
        <taxon>Ascomycota</taxon>
        <taxon>Pezizomycotina</taxon>
        <taxon>Eurotiomycetes</taxon>
        <taxon>Eurotiomycetidae</taxon>
        <taxon>Eurotiales</taxon>
        <taxon>Trichocomaceae</taxon>
        <taxon>Talaromyces</taxon>
        <taxon>Talaromyces sect. Islandici</taxon>
    </lineage>
</organism>
<evidence type="ECO:0000259" key="9">
    <source>
        <dbReference type="PROSITE" id="PS50222"/>
    </source>
</evidence>
<dbReference type="SMART" id="SM00054">
    <property type="entry name" value="EFh"/>
    <property type="match status" value="2"/>
</dbReference>
<proteinExistence type="predicted"/>
<evidence type="ECO:0000256" key="7">
    <source>
        <dbReference type="SAM" id="MobiDB-lite"/>
    </source>
</evidence>
<dbReference type="InterPro" id="IPR028846">
    <property type="entry name" value="Recoverin"/>
</dbReference>
<sequence length="995" mass="112115">MADDNQRYRPLLFAIAGLAALGGLIYLRSNATAPPENTTKLRRRGAILRRNRRDVINSPSGRAIAHLEQLERENGAYGTFRIETEDGRMVESGLLPSLLATRDQLMADVGMPEAHADRMRDMMEDTFLESFFALDFPPSHTINEDSPEREYLIRELSHRGISRDGINRALANFNLDPAYGEALRLRRQQGTRVTLAANTAAQDIEELHPDIEDGAETESAFSWRNGNADGEPAREGQNLLNLLYHISEDQARKDGYIHRGVTCNNCGMIPIQGIRYRCDNCVDFDLCEVCEAQQVHNKTHLFLKVRIPAPYMGNPRQARPVWYPGKPDNLPKNLPPPLARRFVKETNFETTELDALWDQFRCLANATWTADPNKLGMAIDRKTFDRCFVPNTSSRPPPPSLIFDRMFAFYDTNGDNLIGFEEFLKGIASFNTKAIDEKMRRIFKGYDINGDGYVERKDFLRMFRAFYALIKELTADTVHGWEEDFGPGDGTLARDIVMGTRPLSSAFSGTFGNAETPRTGEGKRVNLDGDMEIADGGDILRPDGMDYGDIYSAVGEAAVRNRFRRDHDDRPLSTVRPQMSPPPPGFGDAEPEMDGGYEQPRVDGHEAEPEAGAEEMEEEHEEEDEEEDDDDEDDDGQASNGSSDIEVARRNAIHERWRRRNFYTDEEDGATAPEGFEDDSDVHESGDEAIENEQSSRPPSLRSRSSSKVRFEDDDFDVRSTGSTSVGERWGGFEVPEPERDVGKEILYQATKEGMNDLLDTLFKEKEDLLMEAHETRKERLRWAAEIESYLDPQKPIATSSPDPVGRTTGDKSLDELLNVTGYSVVTEEPSSAAISPENEDEEGRQENNVEEAEEIEEVDPTLPQNRPNEEITPVSTSYFRLQLDGLTTLPAPHLEHSNEAEFTAPKLSPALKPSPSNGSPIHRSPTLSPQRQQLSDTPSRRQLAYWARLNQVERESIERGGGAKLDYDEFRRIMNTEQGKKLSFISTYIEMASF</sequence>
<feature type="compositionally biased region" description="Low complexity" evidence="7">
    <location>
        <begin position="905"/>
        <end position="917"/>
    </location>
</feature>
<dbReference type="SMART" id="SM00291">
    <property type="entry name" value="ZnF_ZZ"/>
    <property type="match status" value="1"/>
</dbReference>
<feature type="region of interest" description="Disordered" evidence="7">
    <location>
        <begin position="508"/>
        <end position="528"/>
    </location>
</feature>
<keyword evidence="4" id="KW-0862">Zinc</keyword>
<dbReference type="Gene3D" id="1.10.238.10">
    <property type="entry name" value="EF-hand"/>
    <property type="match status" value="1"/>
</dbReference>